<name>A0A6P1TQF5_9FIRM</name>
<dbReference type="EMBL" id="CP048000">
    <property type="protein sequence ID" value="QHQ62131.1"/>
    <property type="molecule type" value="Genomic_DNA"/>
</dbReference>
<sequence length="327" mass="36463">MKNVLDELRNARTIGIAGHVRPDGDCVGSCLALYHYLKKNLSGDPVIDLYLETIPEKFKIIGDTEVIKQENMDSIIYDAFISLDSSSLDRLGFAQVYFEQANKTINIDHHISNLKFANANHVEEKASSTCEVLFGLFEEEKIDITIAKALYLGIIHDTGVFKHSNTSEKTMNIAGKLISIGVPFSQMIDETFYIKNYHQNQILGRCLLESMLILDGKCIVSSVSKKMLEFYDSTSADLDGIIDQLRITKGVEVAILLYETDFHEYKVSMRANGDVDVRKIASYFGGGGHIKAAGCTMHGTIHDVVNNLTGHIEHQLANLTSEQESEY</sequence>
<feature type="domain" description="DDH" evidence="1">
    <location>
        <begin position="14"/>
        <end position="154"/>
    </location>
</feature>
<dbReference type="Gene3D" id="3.90.1640.10">
    <property type="entry name" value="inorganic pyrophosphatase (n-terminal core)"/>
    <property type="match status" value="1"/>
</dbReference>
<feature type="domain" description="DHHA1" evidence="2">
    <location>
        <begin position="221"/>
        <end position="305"/>
    </location>
</feature>
<evidence type="ECO:0000259" key="1">
    <source>
        <dbReference type="Pfam" id="PF01368"/>
    </source>
</evidence>
<dbReference type="RefSeq" id="WP_161838956.1">
    <property type="nucleotide sequence ID" value="NZ_CP048000.1"/>
</dbReference>
<reference evidence="3 4" key="1">
    <citation type="submission" date="2020-01" db="EMBL/GenBank/DDBJ databases">
        <title>Genome analysis of Anaerocolumna sp. CBA3638.</title>
        <authorList>
            <person name="Kim J."/>
            <person name="Roh S.W."/>
        </authorList>
    </citation>
    <scope>NUCLEOTIDE SEQUENCE [LARGE SCALE GENOMIC DNA]</scope>
    <source>
        <strain evidence="3 4">CBA3638</strain>
    </source>
</reference>
<dbReference type="PANTHER" id="PTHR47618:SF1">
    <property type="entry name" value="BIFUNCTIONAL OLIGORIBONUCLEASE AND PAP PHOSPHATASE NRNA"/>
    <property type="match status" value="1"/>
</dbReference>
<dbReference type="KEGG" id="anr:Ana3638_16180"/>
<organism evidence="3 4">
    <name type="scientific">Anaerocolumna sedimenticola</name>
    <dbReference type="NCBI Taxonomy" id="2696063"/>
    <lineage>
        <taxon>Bacteria</taxon>
        <taxon>Bacillati</taxon>
        <taxon>Bacillota</taxon>
        <taxon>Clostridia</taxon>
        <taxon>Lachnospirales</taxon>
        <taxon>Lachnospiraceae</taxon>
        <taxon>Anaerocolumna</taxon>
    </lineage>
</organism>
<keyword evidence="4" id="KW-1185">Reference proteome</keyword>
<gene>
    <name evidence="3" type="ORF">Ana3638_16180</name>
</gene>
<dbReference type="Pfam" id="PF01368">
    <property type="entry name" value="DHH"/>
    <property type="match status" value="1"/>
</dbReference>
<evidence type="ECO:0000313" key="3">
    <source>
        <dbReference type="EMBL" id="QHQ62131.1"/>
    </source>
</evidence>
<accession>A0A6P1TQF5</accession>
<dbReference type="InterPro" id="IPR001667">
    <property type="entry name" value="DDH_dom"/>
</dbReference>
<dbReference type="InterPro" id="IPR038763">
    <property type="entry name" value="DHH_sf"/>
</dbReference>
<dbReference type="PANTHER" id="PTHR47618">
    <property type="entry name" value="BIFUNCTIONAL OLIGORIBONUCLEASE AND PAP PHOSPHATASE NRNA"/>
    <property type="match status" value="1"/>
</dbReference>
<dbReference type="InterPro" id="IPR003156">
    <property type="entry name" value="DHHA1_dom"/>
</dbReference>
<evidence type="ECO:0000313" key="4">
    <source>
        <dbReference type="Proteomes" id="UP000464314"/>
    </source>
</evidence>
<proteinExistence type="predicted"/>
<dbReference type="Gene3D" id="3.10.310.30">
    <property type="match status" value="1"/>
</dbReference>
<evidence type="ECO:0000259" key="2">
    <source>
        <dbReference type="Pfam" id="PF02272"/>
    </source>
</evidence>
<dbReference type="Proteomes" id="UP000464314">
    <property type="component" value="Chromosome"/>
</dbReference>
<dbReference type="SUPFAM" id="SSF64182">
    <property type="entry name" value="DHH phosphoesterases"/>
    <property type="match status" value="1"/>
</dbReference>
<dbReference type="Pfam" id="PF02272">
    <property type="entry name" value="DHHA1"/>
    <property type="match status" value="1"/>
</dbReference>
<dbReference type="InterPro" id="IPR051319">
    <property type="entry name" value="Oligoribo/pAp-PDE_c-di-AMP_PDE"/>
</dbReference>
<dbReference type="AlphaFoldDB" id="A0A6P1TQF5"/>
<dbReference type="GO" id="GO:0003676">
    <property type="term" value="F:nucleic acid binding"/>
    <property type="evidence" value="ECO:0007669"/>
    <property type="project" value="InterPro"/>
</dbReference>
<protein>
    <submittedName>
        <fullName evidence="3">Bifunctional oligoribonuclease/PAP phosphatase NrnA</fullName>
    </submittedName>
</protein>